<dbReference type="InterPro" id="IPR002347">
    <property type="entry name" value="SDR_fam"/>
</dbReference>
<dbReference type="Pfam" id="PF13561">
    <property type="entry name" value="adh_short_C2"/>
    <property type="match status" value="1"/>
</dbReference>
<evidence type="ECO:0000256" key="1">
    <source>
        <dbReference type="ARBA" id="ARBA00006484"/>
    </source>
</evidence>
<organism evidence="3 4">
    <name type="scientific">Rhodococcoides kyotonense</name>
    <dbReference type="NCBI Taxonomy" id="398843"/>
    <lineage>
        <taxon>Bacteria</taxon>
        <taxon>Bacillati</taxon>
        <taxon>Actinomycetota</taxon>
        <taxon>Actinomycetes</taxon>
        <taxon>Mycobacteriales</taxon>
        <taxon>Nocardiaceae</taxon>
        <taxon>Rhodococcoides</taxon>
    </lineage>
</organism>
<dbReference type="PROSITE" id="PS00061">
    <property type="entry name" value="ADH_SHORT"/>
    <property type="match status" value="1"/>
</dbReference>
<dbReference type="PRINTS" id="PR00081">
    <property type="entry name" value="GDHRDH"/>
</dbReference>
<evidence type="ECO:0000313" key="3">
    <source>
        <dbReference type="EMBL" id="OAK56516.1"/>
    </source>
</evidence>
<name>A0A177YLN9_9NOCA</name>
<comment type="caution">
    <text evidence="3">The sequence shown here is derived from an EMBL/GenBank/DDBJ whole genome shotgun (WGS) entry which is preliminary data.</text>
</comment>
<evidence type="ECO:0000313" key="4">
    <source>
        <dbReference type="Proteomes" id="UP000077519"/>
    </source>
</evidence>
<keyword evidence="2" id="KW-0560">Oxidoreductase</keyword>
<reference evidence="3 4" key="1">
    <citation type="submission" date="2016-03" db="EMBL/GenBank/DDBJ databases">
        <title>Genome sequence of Rhodococcus kyotonensis KB10.</title>
        <authorList>
            <person name="Jeong H."/>
            <person name="Hong C.E."/>
            <person name="Jo S.H."/>
            <person name="Park J.M."/>
        </authorList>
    </citation>
    <scope>NUCLEOTIDE SEQUENCE [LARGE SCALE GENOMIC DNA]</scope>
    <source>
        <strain evidence="3 4">KB10</strain>
    </source>
</reference>
<dbReference type="PRINTS" id="PR00080">
    <property type="entry name" value="SDRFAMILY"/>
</dbReference>
<keyword evidence="4" id="KW-1185">Reference proteome</keyword>
<dbReference type="PANTHER" id="PTHR24321">
    <property type="entry name" value="DEHYDROGENASES, SHORT CHAIN"/>
    <property type="match status" value="1"/>
</dbReference>
<comment type="similarity">
    <text evidence="1">Belongs to the short-chain dehydrogenases/reductases (SDR) family.</text>
</comment>
<dbReference type="SUPFAM" id="SSF51735">
    <property type="entry name" value="NAD(P)-binding Rossmann-fold domains"/>
    <property type="match status" value="1"/>
</dbReference>
<dbReference type="InterPro" id="IPR036291">
    <property type="entry name" value="NAD(P)-bd_dom_sf"/>
</dbReference>
<dbReference type="AlphaFoldDB" id="A0A177YLN9"/>
<dbReference type="Proteomes" id="UP000077519">
    <property type="component" value="Unassembled WGS sequence"/>
</dbReference>
<dbReference type="GO" id="GO:0016491">
    <property type="term" value="F:oxidoreductase activity"/>
    <property type="evidence" value="ECO:0007669"/>
    <property type="project" value="UniProtKB-KW"/>
</dbReference>
<dbReference type="EMBL" id="LVHI01000004">
    <property type="protein sequence ID" value="OAK56516.1"/>
    <property type="molecule type" value="Genomic_DNA"/>
</dbReference>
<evidence type="ECO:0000256" key="2">
    <source>
        <dbReference type="ARBA" id="ARBA00023002"/>
    </source>
</evidence>
<dbReference type="InterPro" id="IPR020904">
    <property type="entry name" value="Sc_DH/Rdtase_CS"/>
</dbReference>
<dbReference type="Gene3D" id="3.40.50.720">
    <property type="entry name" value="NAD(P)-binding Rossmann-like Domain"/>
    <property type="match status" value="1"/>
</dbReference>
<dbReference type="PANTHER" id="PTHR24321:SF8">
    <property type="entry name" value="ESTRADIOL 17-BETA-DEHYDROGENASE 8-RELATED"/>
    <property type="match status" value="1"/>
</dbReference>
<sequence>MSVAIVTGAASGIGRAVALELARGGTRVLAVDIDLSGAEETASLAAGTVVPHRADVSKPDEVEGYVRAALSSLGTPDKFFNNAGIAGANRTIVDMSVDEWSSTLAINLNSMFYGLKYVLPHMIDAGRGQVVNTGSIASLQGAPKRGDYVASKHATLGLTRTAAAEVRQFGIAVNCICPGSTDTPIIGKFRALLARDGQPIPAQGVGGRGMASADEIARTAAFLLRDDVPFLTGTMLSVDGGASGQY</sequence>
<dbReference type="CDD" id="cd05233">
    <property type="entry name" value="SDR_c"/>
    <property type="match status" value="1"/>
</dbReference>
<dbReference type="FunFam" id="3.40.50.720:FF:000084">
    <property type="entry name" value="Short-chain dehydrogenase reductase"/>
    <property type="match status" value="1"/>
</dbReference>
<proteinExistence type="inferred from homology"/>
<protein>
    <submittedName>
        <fullName evidence="3">Short-chain dehydrogenase</fullName>
    </submittedName>
</protein>
<gene>
    <name evidence="3" type="ORF">A3K89_16060</name>
</gene>
<accession>A0A177YLN9</accession>